<evidence type="ECO:0000256" key="1">
    <source>
        <dbReference type="SAM" id="MobiDB-lite"/>
    </source>
</evidence>
<dbReference type="EMBL" id="BTGU01000039">
    <property type="protein sequence ID" value="GMN51823.1"/>
    <property type="molecule type" value="Genomic_DNA"/>
</dbReference>
<name>A0AA88AS53_FICCA</name>
<keyword evidence="3" id="KW-1185">Reference proteome</keyword>
<sequence>MGVGEAYPHLSRPSTIPMPTTMRGKISMHAVFPAPSPCKSSPLMKHKTKDLGKEIDLHHTC</sequence>
<feature type="region of interest" description="Disordered" evidence="1">
    <location>
        <begin position="1"/>
        <end position="21"/>
    </location>
</feature>
<dbReference type="AlphaFoldDB" id="A0AA88AS53"/>
<protein>
    <submittedName>
        <fullName evidence="2">Uncharacterized protein</fullName>
    </submittedName>
</protein>
<dbReference type="Proteomes" id="UP001187192">
    <property type="component" value="Unassembled WGS sequence"/>
</dbReference>
<accession>A0AA88AS53</accession>
<evidence type="ECO:0000313" key="2">
    <source>
        <dbReference type="EMBL" id="GMN51823.1"/>
    </source>
</evidence>
<organism evidence="2 3">
    <name type="scientific">Ficus carica</name>
    <name type="common">Common fig</name>
    <dbReference type="NCBI Taxonomy" id="3494"/>
    <lineage>
        <taxon>Eukaryota</taxon>
        <taxon>Viridiplantae</taxon>
        <taxon>Streptophyta</taxon>
        <taxon>Embryophyta</taxon>
        <taxon>Tracheophyta</taxon>
        <taxon>Spermatophyta</taxon>
        <taxon>Magnoliopsida</taxon>
        <taxon>eudicotyledons</taxon>
        <taxon>Gunneridae</taxon>
        <taxon>Pentapetalae</taxon>
        <taxon>rosids</taxon>
        <taxon>fabids</taxon>
        <taxon>Rosales</taxon>
        <taxon>Moraceae</taxon>
        <taxon>Ficeae</taxon>
        <taxon>Ficus</taxon>
    </lineage>
</organism>
<proteinExistence type="predicted"/>
<evidence type="ECO:0000313" key="3">
    <source>
        <dbReference type="Proteomes" id="UP001187192"/>
    </source>
</evidence>
<gene>
    <name evidence="2" type="ORF">TIFTF001_020981</name>
</gene>
<comment type="caution">
    <text evidence="2">The sequence shown here is derived from an EMBL/GenBank/DDBJ whole genome shotgun (WGS) entry which is preliminary data.</text>
</comment>
<reference evidence="2" key="1">
    <citation type="submission" date="2023-07" db="EMBL/GenBank/DDBJ databases">
        <title>draft genome sequence of fig (Ficus carica).</title>
        <authorList>
            <person name="Takahashi T."/>
            <person name="Nishimura K."/>
        </authorList>
    </citation>
    <scope>NUCLEOTIDE SEQUENCE</scope>
</reference>